<gene>
    <name evidence="2" type="ORF">PNAL_LOCUS6323</name>
</gene>
<sequence>MEDFFVQLFGPAFNEWPMLLRPVLVTIVLLIVVTKLIFYFVLPTVAVVFILTGAAALVTILIREIWERFLKKDRNETRKKSDDETRILAGLRGLEAGGVKS</sequence>
<evidence type="ECO:0000256" key="1">
    <source>
        <dbReference type="SAM" id="Phobius"/>
    </source>
</evidence>
<keyword evidence="1" id="KW-0812">Transmembrane</keyword>
<keyword evidence="1" id="KW-1133">Transmembrane helix</keyword>
<dbReference type="OrthoDB" id="4365116at2759"/>
<feature type="transmembrane region" description="Helical" evidence="1">
    <location>
        <begin position="23"/>
        <end position="41"/>
    </location>
</feature>
<evidence type="ECO:0000313" key="3">
    <source>
        <dbReference type="Proteomes" id="UP001153461"/>
    </source>
</evidence>
<keyword evidence="1" id="KW-0472">Membrane</keyword>
<comment type="caution">
    <text evidence="2">The sequence shown here is derived from an EMBL/GenBank/DDBJ whole genome shotgun (WGS) entry which is preliminary data.</text>
</comment>
<proteinExistence type="predicted"/>
<reference evidence="2" key="1">
    <citation type="submission" date="2021-07" db="EMBL/GenBank/DDBJ databases">
        <authorList>
            <person name="Branca A.L. A."/>
        </authorList>
    </citation>
    <scope>NUCLEOTIDE SEQUENCE</scope>
</reference>
<accession>A0A9W4HYA5</accession>
<dbReference type="Proteomes" id="UP001153461">
    <property type="component" value="Unassembled WGS sequence"/>
</dbReference>
<evidence type="ECO:0000313" key="2">
    <source>
        <dbReference type="EMBL" id="CAG8159471.1"/>
    </source>
</evidence>
<protein>
    <submittedName>
        <fullName evidence="2">Uncharacterized protein</fullName>
    </submittedName>
</protein>
<name>A0A9W4HYA5_PENNA</name>
<dbReference type="EMBL" id="CAJVNV010000332">
    <property type="protein sequence ID" value="CAG8159471.1"/>
    <property type="molecule type" value="Genomic_DNA"/>
</dbReference>
<organism evidence="2 3">
    <name type="scientific">Penicillium nalgiovense</name>
    <dbReference type="NCBI Taxonomy" id="60175"/>
    <lineage>
        <taxon>Eukaryota</taxon>
        <taxon>Fungi</taxon>
        <taxon>Dikarya</taxon>
        <taxon>Ascomycota</taxon>
        <taxon>Pezizomycotina</taxon>
        <taxon>Eurotiomycetes</taxon>
        <taxon>Eurotiomycetidae</taxon>
        <taxon>Eurotiales</taxon>
        <taxon>Aspergillaceae</taxon>
        <taxon>Penicillium</taxon>
    </lineage>
</organism>
<feature type="transmembrane region" description="Helical" evidence="1">
    <location>
        <begin position="47"/>
        <end position="66"/>
    </location>
</feature>
<dbReference type="AlphaFoldDB" id="A0A9W4HYA5"/>